<dbReference type="Pfam" id="PF04932">
    <property type="entry name" value="Wzy_C"/>
    <property type="match status" value="1"/>
</dbReference>
<dbReference type="AlphaFoldDB" id="A0A8J3HZY6"/>
<dbReference type="Proteomes" id="UP000612362">
    <property type="component" value="Unassembled WGS sequence"/>
</dbReference>
<evidence type="ECO:0000256" key="2">
    <source>
        <dbReference type="ARBA" id="ARBA00022692"/>
    </source>
</evidence>
<accession>A0A8J3HZY6</accession>
<feature type="transmembrane region" description="Helical" evidence="5">
    <location>
        <begin position="79"/>
        <end position="107"/>
    </location>
</feature>
<feature type="transmembrane region" description="Helical" evidence="5">
    <location>
        <begin position="256"/>
        <end position="272"/>
    </location>
</feature>
<proteinExistence type="predicted"/>
<feature type="transmembrane region" description="Helical" evidence="5">
    <location>
        <begin position="472"/>
        <end position="490"/>
    </location>
</feature>
<feature type="transmembrane region" description="Helical" evidence="5">
    <location>
        <begin position="398"/>
        <end position="425"/>
    </location>
</feature>
<evidence type="ECO:0000256" key="4">
    <source>
        <dbReference type="ARBA" id="ARBA00023136"/>
    </source>
</evidence>
<feature type="transmembrane region" description="Helical" evidence="5">
    <location>
        <begin position="20"/>
        <end position="40"/>
    </location>
</feature>
<evidence type="ECO:0000259" key="6">
    <source>
        <dbReference type="Pfam" id="PF04932"/>
    </source>
</evidence>
<comment type="subcellular location">
    <subcellularLocation>
        <location evidence="1">Membrane</location>
        <topology evidence="1">Multi-pass membrane protein</topology>
    </subcellularLocation>
</comment>
<dbReference type="PROSITE" id="PS51257">
    <property type="entry name" value="PROKAR_LIPOPROTEIN"/>
    <property type="match status" value="1"/>
</dbReference>
<name>A0A8J3HZY6_9CHLR</name>
<keyword evidence="4 5" id="KW-0472">Membrane</keyword>
<feature type="transmembrane region" description="Helical" evidence="5">
    <location>
        <begin position="128"/>
        <end position="148"/>
    </location>
</feature>
<dbReference type="InterPro" id="IPR051533">
    <property type="entry name" value="WaaL-like"/>
</dbReference>
<gene>
    <name evidence="7" type="ORF">KSX_11870</name>
</gene>
<feature type="transmembrane region" description="Helical" evidence="5">
    <location>
        <begin position="232"/>
        <end position="249"/>
    </location>
</feature>
<dbReference type="GO" id="GO:0016020">
    <property type="term" value="C:membrane"/>
    <property type="evidence" value="ECO:0007669"/>
    <property type="project" value="UniProtKB-SubCell"/>
</dbReference>
<feature type="transmembrane region" description="Helical" evidence="5">
    <location>
        <begin position="184"/>
        <end position="205"/>
    </location>
</feature>
<evidence type="ECO:0000256" key="3">
    <source>
        <dbReference type="ARBA" id="ARBA00022989"/>
    </source>
</evidence>
<feature type="transmembrane region" description="Helical" evidence="5">
    <location>
        <begin position="278"/>
        <end position="294"/>
    </location>
</feature>
<sequence length="519" mass="57340">MPGAPKSWRILDKVQEHLTLANTFGVLGALLALACLFYFPPAVSIRVLLYAIVYIWTFLRPRMALYLTPFAVAWGSLDALTVAGISLTSADILVLLLFASWLCSHVIRPRMGSNRPQAGPFDRTGYNLPRILSIGLLALLLAMLVSIPTALSFKTSLKEIAKWLEVAILLCLGSQYLRTRQQVWTLVIMCILAGISQAFMGYAQYMFDLGPQSFVRGSGLRIYGTFNQPNPYAGFIDMALLITISLTLLGRNWATRILAGGATILLGAAFVLSQSRGANIALALALVFLCIVGFPRLNVLVRLGVIVLLLLFAAYCANLIPEHYVTPILHKLGLAGISFVNPHDEDFSTAERLAHWIAGINMFLDHPLLGVGIGNYPNAYPRYFITIFANPLGHAHNYYINIAAEAGIFGFAGLFTFLFSIFLTGKRVLHILNKRIRIAKKEVYPTQVRTGAESFEQRRTLYLASLLSNDRALAIGLIASLLAICLHNLFDDLYVHNMTNLFALLIILLTRLPDITLKQ</sequence>
<evidence type="ECO:0000313" key="7">
    <source>
        <dbReference type="EMBL" id="GHO43024.1"/>
    </source>
</evidence>
<keyword evidence="2 5" id="KW-0812">Transmembrane</keyword>
<keyword evidence="3 5" id="KW-1133">Transmembrane helix</keyword>
<evidence type="ECO:0000256" key="5">
    <source>
        <dbReference type="SAM" id="Phobius"/>
    </source>
</evidence>
<dbReference type="PANTHER" id="PTHR37422">
    <property type="entry name" value="TEICHURONIC ACID BIOSYNTHESIS PROTEIN TUAE"/>
    <property type="match status" value="1"/>
</dbReference>
<feature type="transmembrane region" description="Helical" evidence="5">
    <location>
        <begin position="47"/>
        <end position="67"/>
    </location>
</feature>
<feature type="transmembrane region" description="Helical" evidence="5">
    <location>
        <begin position="299"/>
        <end position="320"/>
    </location>
</feature>
<feature type="transmembrane region" description="Helical" evidence="5">
    <location>
        <begin position="160"/>
        <end position="177"/>
    </location>
</feature>
<feature type="domain" description="O-antigen ligase-related" evidence="6">
    <location>
        <begin position="262"/>
        <end position="414"/>
    </location>
</feature>
<dbReference type="EMBL" id="BNJF01000001">
    <property type="protein sequence ID" value="GHO43024.1"/>
    <property type="molecule type" value="Genomic_DNA"/>
</dbReference>
<evidence type="ECO:0000313" key="8">
    <source>
        <dbReference type="Proteomes" id="UP000612362"/>
    </source>
</evidence>
<organism evidence="7 8">
    <name type="scientific">Ktedonospora formicarum</name>
    <dbReference type="NCBI Taxonomy" id="2778364"/>
    <lineage>
        <taxon>Bacteria</taxon>
        <taxon>Bacillati</taxon>
        <taxon>Chloroflexota</taxon>
        <taxon>Ktedonobacteria</taxon>
        <taxon>Ktedonobacterales</taxon>
        <taxon>Ktedonobacteraceae</taxon>
        <taxon>Ktedonospora</taxon>
    </lineage>
</organism>
<dbReference type="PANTHER" id="PTHR37422:SF23">
    <property type="entry name" value="TEICHURONIC ACID BIOSYNTHESIS PROTEIN TUAE"/>
    <property type="match status" value="1"/>
</dbReference>
<protein>
    <recommendedName>
        <fullName evidence="6">O-antigen ligase-related domain-containing protein</fullName>
    </recommendedName>
</protein>
<evidence type="ECO:0000256" key="1">
    <source>
        <dbReference type="ARBA" id="ARBA00004141"/>
    </source>
</evidence>
<feature type="transmembrane region" description="Helical" evidence="5">
    <location>
        <begin position="496"/>
        <end position="513"/>
    </location>
</feature>
<keyword evidence="8" id="KW-1185">Reference proteome</keyword>
<comment type="caution">
    <text evidence="7">The sequence shown here is derived from an EMBL/GenBank/DDBJ whole genome shotgun (WGS) entry which is preliminary data.</text>
</comment>
<dbReference type="InterPro" id="IPR007016">
    <property type="entry name" value="O-antigen_ligase-rel_domated"/>
</dbReference>
<reference evidence="7" key="1">
    <citation type="submission" date="2020-10" db="EMBL/GenBank/DDBJ databases">
        <title>Taxonomic study of unclassified bacteria belonging to the class Ktedonobacteria.</title>
        <authorList>
            <person name="Yabe S."/>
            <person name="Wang C.M."/>
            <person name="Zheng Y."/>
            <person name="Sakai Y."/>
            <person name="Cavaletti L."/>
            <person name="Monciardini P."/>
            <person name="Donadio S."/>
        </authorList>
    </citation>
    <scope>NUCLEOTIDE SEQUENCE</scope>
    <source>
        <strain evidence="7">SOSP1-1</strain>
    </source>
</reference>